<keyword evidence="4" id="KW-1185">Reference proteome</keyword>
<accession>A0ABP6UZ03</accession>
<dbReference type="InterPro" id="IPR006311">
    <property type="entry name" value="TAT_signal"/>
</dbReference>
<evidence type="ECO:0000256" key="1">
    <source>
        <dbReference type="SAM" id="MobiDB-lite"/>
    </source>
</evidence>
<name>A0ABP6UZ03_9ACTN</name>
<sequence length="336" mass="33340">MKRTSVRRGAVGLALGALAATGLASIAAPSHAAVGNPSLSANSSFHNEMGTCTPSANLPDPADAPWSDNGFPVSLATSEAGTVTNDGNPVDVTDVKSSAVGTVTASPFTGGATTIKLTGSASASAIPRLAASSCDAHVSAYANADGEYTLTQPMWATITVTSSGTGSATISGGVSTNDSENFLSGGSRGKGTLSVYLPAGKVQVSLTAAAEAHGRPDGTHASTVSGGVTIDLVPAGTGSAVTSKAKGKRYVGLGSRDCATGSVAATVTKKAKKSASQITFKVDGAKVAGLKGKKIKKIKKRTLALAAPKAADVTVTAKIKLKNGMRAEVSRDYLGC</sequence>
<evidence type="ECO:0008006" key="5">
    <source>
        <dbReference type="Google" id="ProtNLM"/>
    </source>
</evidence>
<proteinExistence type="predicted"/>
<dbReference type="RefSeq" id="WP_218233863.1">
    <property type="nucleotide sequence ID" value="NZ_BAABBB010000007.1"/>
</dbReference>
<evidence type="ECO:0000313" key="4">
    <source>
        <dbReference type="Proteomes" id="UP001500301"/>
    </source>
</evidence>
<feature type="signal peptide" evidence="2">
    <location>
        <begin position="1"/>
        <end position="32"/>
    </location>
</feature>
<gene>
    <name evidence="3" type="ORF">GCM10022263_12200</name>
</gene>
<dbReference type="PROSITE" id="PS51318">
    <property type="entry name" value="TAT"/>
    <property type="match status" value="1"/>
</dbReference>
<organism evidence="3 4">
    <name type="scientific">Nocardioides daeguensis</name>
    <dbReference type="NCBI Taxonomy" id="908359"/>
    <lineage>
        <taxon>Bacteria</taxon>
        <taxon>Bacillati</taxon>
        <taxon>Actinomycetota</taxon>
        <taxon>Actinomycetes</taxon>
        <taxon>Propionibacteriales</taxon>
        <taxon>Nocardioidaceae</taxon>
        <taxon>Nocardioides</taxon>
    </lineage>
</organism>
<dbReference type="EMBL" id="BAABBB010000007">
    <property type="protein sequence ID" value="GAA3525129.1"/>
    <property type="molecule type" value="Genomic_DNA"/>
</dbReference>
<comment type="caution">
    <text evidence="3">The sequence shown here is derived from an EMBL/GenBank/DDBJ whole genome shotgun (WGS) entry which is preliminary data.</text>
</comment>
<feature type="region of interest" description="Disordered" evidence="1">
    <location>
        <begin position="51"/>
        <end position="70"/>
    </location>
</feature>
<evidence type="ECO:0000256" key="2">
    <source>
        <dbReference type="SAM" id="SignalP"/>
    </source>
</evidence>
<dbReference type="Proteomes" id="UP001500301">
    <property type="component" value="Unassembled WGS sequence"/>
</dbReference>
<evidence type="ECO:0000313" key="3">
    <source>
        <dbReference type="EMBL" id="GAA3525129.1"/>
    </source>
</evidence>
<reference evidence="4" key="1">
    <citation type="journal article" date="2019" name="Int. J. Syst. Evol. Microbiol.">
        <title>The Global Catalogue of Microorganisms (GCM) 10K type strain sequencing project: providing services to taxonomists for standard genome sequencing and annotation.</title>
        <authorList>
            <consortium name="The Broad Institute Genomics Platform"/>
            <consortium name="The Broad Institute Genome Sequencing Center for Infectious Disease"/>
            <person name="Wu L."/>
            <person name="Ma J."/>
        </authorList>
    </citation>
    <scope>NUCLEOTIDE SEQUENCE [LARGE SCALE GENOMIC DNA]</scope>
    <source>
        <strain evidence="4">JCM 17460</strain>
    </source>
</reference>
<feature type="chain" id="PRO_5047049587" description="Ig-like domain repeat protein" evidence="2">
    <location>
        <begin position="33"/>
        <end position="336"/>
    </location>
</feature>
<protein>
    <recommendedName>
        <fullName evidence="5">Ig-like domain repeat protein</fullName>
    </recommendedName>
</protein>
<keyword evidence="2" id="KW-0732">Signal</keyword>